<reference evidence="1" key="1">
    <citation type="journal article" date="2011" name="PLoS Biol.">
        <title>Gene gain and loss during evolution of obligate parasitism in the white rust pathogen of Arabidopsis thaliana.</title>
        <authorList>
            <person name="Kemen E."/>
            <person name="Gardiner A."/>
            <person name="Schultz-Larsen T."/>
            <person name="Kemen A.C."/>
            <person name="Balmuth A.L."/>
            <person name="Robert-Seilaniantz A."/>
            <person name="Bailey K."/>
            <person name="Holub E."/>
            <person name="Studholme D.J."/>
            <person name="Maclean D."/>
            <person name="Jones J.D."/>
        </authorList>
    </citation>
    <scope>NUCLEOTIDE SEQUENCE</scope>
</reference>
<dbReference type="EMBL" id="FR824165">
    <property type="protein sequence ID" value="CCA21374.1"/>
    <property type="molecule type" value="Genomic_DNA"/>
</dbReference>
<proteinExistence type="predicted"/>
<protein>
    <submittedName>
        <fullName evidence="1">AlNc14C120G6654 protein</fullName>
    </submittedName>
</protein>
<name>F0WJC7_9STRA</name>
<reference evidence="1" key="2">
    <citation type="submission" date="2011-02" db="EMBL/GenBank/DDBJ databases">
        <authorList>
            <person name="MacLean D."/>
        </authorList>
    </citation>
    <scope>NUCLEOTIDE SEQUENCE</scope>
</reference>
<sequence length="75" mass="8218">MRGRTTKDRKLATRANQFNSREIISLANISTKIQSGPTTRLLVHDECNTVSNAFENPAPIKVSPVVNLPNVTATI</sequence>
<evidence type="ECO:0000313" key="1">
    <source>
        <dbReference type="EMBL" id="CCA21374.1"/>
    </source>
</evidence>
<organism evidence="1">
    <name type="scientific">Albugo laibachii Nc14</name>
    <dbReference type="NCBI Taxonomy" id="890382"/>
    <lineage>
        <taxon>Eukaryota</taxon>
        <taxon>Sar</taxon>
        <taxon>Stramenopiles</taxon>
        <taxon>Oomycota</taxon>
        <taxon>Peronosporomycetes</taxon>
        <taxon>Albuginales</taxon>
        <taxon>Albuginaceae</taxon>
        <taxon>Albugo</taxon>
    </lineage>
</organism>
<dbReference type="HOGENOM" id="CLU_2676225_0_0_1"/>
<dbReference type="AlphaFoldDB" id="F0WJC7"/>
<accession>F0WJC7</accession>
<gene>
    <name evidence="1" type="primary">AlNc14C120G6654</name>
    <name evidence="1" type="ORF">ALNC14_075170</name>
</gene>